<dbReference type="OrthoDB" id="5850444at2759"/>
<dbReference type="EMBL" id="UZAH01026124">
    <property type="protein sequence ID" value="VDO75956.1"/>
    <property type="molecule type" value="Genomic_DNA"/>
</dbReference>
<dbReference type="WBParaSite" id="HPBE_0000833401-mRNA-1">
    <property type="protein sequence ID" value="HPBE_0000833401-mRNA-1"/>
    <property type="gene ID" value="HPBE_0000833401"/>
</dbReference>
<reference evidence="1 2" key="1">
    <citation type="submission" date="2018-11" db="EMBL/GenBank/DDBJ databases">
        <authorList>
            <consortium name="Pathogen Informatics"/>
        </authorList>
    </citation>
    <scope>NUCLEOTIDE SEQUENCE [LARGE SCALE GENOMIC DNA]</scope>
</reference>
<evidence type="ECO:0000313" key="1">
    <source>
        <dbReference type="EMBL" id="VDO75956.1"/>
    </source>
</evidence>
<name>A0A183FLY3_HELPZ</name>
<accession>A0A3P7XNR8</accession>
<sequence length="192" mass="20991">MNSKALFMLRGGSDWIASATHTDRFMPSARPAIIDTYDLPGQPSLPLRSMNRPYGDVLRGHRFNVGIDTGSLIPRAKGTQLLVDVNGRLAEIPLRRSGPSSFTGTFLAHELGSINMKVLFDEALVKESNVNVRPGHNAAKCSTTGEGLRTAVVGKPAKFDINAQVSMCHNILLCFELVVKAKWLLTSTDYCY</sequence>
<dbReference type="Gene3D" id="2.60.40.10">
    <property type="entry name" value="Immunoglobulins"/>
    <property type="match status" value="2"/>
</dbReference>
<evidence type="ECO:0000313" key="2">
    <source>
        <dbReference type="Proteomes" id="UP000050761"/>
    </source>
</evidence>
<dbReference type="AlphaFoldDB" id="A0A183FLY3"/>
<organism evidence="2 3">
    <name type="scientific">Heligmosomoides polygyrus</name>
    <name type="common">Parasitic roundworm</name>
    <dbReference type="NCBI Taxonomy" id="6339"/>
    <lineage>
        <taxon>Eukaryota</taxon>
        <taxon>Metazoa</taxon>
        <taxon>Ecdysozoa</taxon>
        <taxon>Nematoda</taxon>
        <taxon>Chromadorea</taxon>
        <taxon>Rhabditida</taxon>
        <taxon>Rhabditina</taxon>
        <taxon>Rhabditomorpha</taxon>
        <taxon>Strongyloidea</taxon>
        <taxon>Heligmosomidae</taxon>
        <taxon>Heligmosomoides</taxon>
    </lineage>
</organism>
<protein>
    <submittedName>
        <fullName evidence="3">LAM_G_DOMAIN domain-containing protein</fullName>
    </submittedName>
</protein>
<keyword evidence="2" id="KW-1185">Reference proteome</keyword>
<reference evidence="3" key="2">
    <citation type="submission" date="2019-09" db="UniProtKB">
        <authorList>
            <consortium name="WormBaseParasite"/>
        </authorList>
    </citation>
    <scope>IDENTIFICATION</scope>
</reference>
<dbReference type="Proteomes" id="UP000050761">
    <property type="component" value="Unassembled WGS sequence"/>
</dbReference>
<proteinExistence type="predicted"/>
<dbReference type="InterPro" id="IPR013783">
    <property type="entry name" value="Ig-like_fold"/>
</dbReference>
<evidence type="ECO:0000313" key="3">
    <source>
        <dbReference type="WBParaSite" id="HPBE_0000833401-mRNA-1"/>
    </source>
</evidence>
<accession>A0A183FLY3</accession>
<gene>
    <name evidence="1" type="ORF">HPBE_LOCUS8335</name>
</gene>